<dbReference type="KEGG" id="bvi:Bcep1808_4127"/>
<name>A4JLF4_BURVG</name>
<dbReference type="HOGENOM" id="CLU_1552419_0_0_4"/>
<proteinExistence type="predicted"/>
<evidence type="ECO:0000313" key="1">
    <source>
        <dbReference type="EMBL" id="ABO57107.1"/>
    </source>
</evidence>
<dbReference type="AlphaFoldDB" id="A4JLF4"/>
<protein>
    <recommendedName>
        <fullName evidence="3">DUF4019 domain-containing protein</fullName>
    </recommendedName>
</protein>
<evidence type="ECO:0008006" key="3">
    <source>
        <dbReference type="Google" id="ProtNLM"/>
    </source>
</evidence>
<dbReference type="eggNOG" id="ENOG5032PBU">
    <property type="taxonomic scope" value="Bacteria"/>
</dbReference>
<sequence>MQATKMTKSKKWKIAGLIAVLISVGVLMKLKVHFGYFAHDKAASLSAERVAIQRFNNKQFDAIYDSFADNVRKSVSRPQAVESMKETFDQYGSITEDIEGATTCFPEQVRMVRWLKSAKGNDLTAMMIWFVPDGEKAELVMMQIVPGHSPVNPETVRAHSCSGRAYAAPGAR</sequence>
<dbReference type="EMBL" id="CP000615">
    <property type="protein sequence ID" value="ABO57107.1"/>
    <property type="molecule type" value="Genomic_DNA"/>
</dbReference>
<gene>
    <name evidence="1" type="ordered locus">Bcep1808_4127</name>
</gene>
<dbReference type="Proteomes" id="UP000002287">
    <property type="component" value="Chromosome 2"/>
</dbReference>
<accession>A4JLF4</accession>
<reference evidence="2" key="1">
    <citation type="submission" date="2007-03" db="EMBL/GenBank/DDBJ databases">
        <title>Complete sequence of chromosome 2 of Burkholderia vietnamiensis G4.</title>
        <authorList>
            <consortium name="US DOE Joint Genome Institute"/>
            <person name="Copeland A."/>
            <person name="Lucas S."/>
            <person name="Lapidus A."/>
            <person name="Barry K."/>
            <person name="Detter J.C."/>
            <person name="Glavina del Rio T."/>
            <person name="Hammon N."/>
            <person name="Israni S."/>
            <person name="Dalin E."/>
            <person name="Tice H."/>
            <person name="Pitluck S."/>
            <person name="Chain P."/>
            <person name="Malfatti S."/>
            <person name="Shin M."/>
            <person name="Vergez L."/>
            <person name="Schmutz J."/>
            <person name="Larimer F."/>
            <person name="Land M."/>
            <person name="Hauser L."/>
            <person name="Kyrpides N."/>
            <person name="Tiedje J."/>
            <person name="Richardson P."/>
        </authorList>
    </citation>
    <scope>NUCLEOTIDE SEQUENCE [LARGE SCALE GENOMIC DNA]</scope>
    <source>
        <strain evidence="2">G4 / LMG 22486</strain>
    </source>
</reference>
<organism evidence="1 2">
    <name type="scientific">Burkholderia vietnamiensis (strain G4 / LMG 22486)</name>
    <name type="common">Burkholderia cepacia (strain R1808)</name>
    <dbReference type="NCBI Taxonomy" id="269482"/>
    <lineage>
        <taxon>Bacteria</taxon>
        <taxon>Pseudomonadati</taxon>
        <taxon>Pseudomonadota</taxon>
        <taxon>Betaproteobacteria</taxon>
        <taxon>Burkholderiales</taxon>
        <taxon>Burkholderiaceae</taxon>
        <taxon>Burkholderia</taxon>
        <taxon>Burkholderia cepacia complex</taxon>
    </lineage>
</organism>
<evidence type="ECO:0000313" key="2">
    <source>
        <dbReference type="Proteomes" id="UP000002287"/>
    </source>
</evidence>